<evidence type="ECO:0000313" key="2">
    <source>
        <dbReference type="Proteomes" id="UP000663440"/>
    </source>
</evidence>
<dbReference type="Proteomes" id="UP000663440">
    <property type="component" value="Chromosome"/>
</dbReference>
<dbReference type="EMBL" id="CP071448">
    <property type="protein sequence ID" value="QSW88637.1"/>
    <property type="molecule type" value="Genomic_DNA"/>
</dbReference>
<name>A0ABX7QC61_9FLAO</name>
<sequence>MKYLYEHIDTIKIRPSLYVGSSRISDLYIYLNGYQTALRDLKFTEKTLLPLPFWFFHEYVAQKFDYYESTSGWCNMILDQVEHDEQKGFNLFYLLFDEFKKLKIDKSFLAYIGDSQRKFHFSDKAPKKLIGYDLNAREPLFKDPLKVYYVRLSNLKKYNGYIAIVQNSDEYILERKIFRDEKDVLNYFKSYFGNDIFNWQTYNVENINFDELN</sequence>
<gene>
    <name evidence="1" type="ORF">J0383_20640</name>
</gene>
<keyword evidence="2" id="KW-1185">Reference proteome</keyword>
<accession>A0ABX7QC61</accession>
<dbReference type="RefSeq" id="WP_207295836.1">
    <property type="nucleotide sequence ID" value="NZ_CP071448.1"/>
</dbReference>
<reference evidence="1 2" key="1">
    <citation type="submission" date="2021-03" db="EMBL/GenBank/DDBJ databases">
        <title>Flavobacterium kribbensis sp. nov, an endophytic bacteria, isolated from soybean.</title>
        <authorList>
            <person name="Lee J."/>
            <person name="Seo J."/>
        </authorList>
    </citation>
    <scope>NUCLEOTIDE SEQUENCE [LARGE SCALE GENOMIC DNA]</scope>
    <source>
        <strain evidence="1 2">BB8</strain>
    </source>
</reference>
<proteinExistence type="predicted"/>
<evidence type="ECO:0000313" key="1">
    <source>
        <dbReference type="EMBL" id="QSW88637.1"/>
    </source>
</evidence>
<protein>
    <submittedName>
        <fullName evidence="1">Uncharacterized protein</fullName>
    </submittedName>
</protein>
<organism evidence="1 2">
    <name type="scientific">Flavobacterium endoglycinae</name>
    <dbReference type="NCBI Taxonomy" id="2816357"/>
    <lineage>
        <taxon>Bacteria</taxon>
        <taxon>Pseudomonadati</taxon>
        <taxon>Bacteroidota</taxon>
        <taxon>Flavobacteriia</taxon>
        <taxon>Flavobacteriales</taxon>
        <taxon>Flavobacteriaceae</taxon>
        <taxon>Flavobacterium</taxon>
    </lineage>
</organism>